<dbReference type="Gene3D" id="1.10.287.1490">
    <property type="match status" value="1"/>
</dbReference>
<organism evidence="3 4">
    <name type="scientific">Dinghuibacter silviterrae</name>
    <dbReference type="NCBI Taxonomy" id="1539049"/>
    <lineage>
        <taxon>Bacteria</taxon>
        <taxon>Pseudomonadati</taxon>
        <taxon>Bacteroidota</taxon>
        <taxon>Chitinophagia</taxon>
        <taxon>Chitinophagales</taxon>
        <taxon>Chitinophagaceae</taxon>
        <taxon>Dinghuibacter</taxon>
    </lineage>
</organism>
<keyword evidence="2" id="KW-1133">Transmembrane helix</keyword>
<dbReference type="AlphaFoldDB" id="A0A4V3GLV8"/>
<dbReference type="RefSeq" id="WP_133993294.1">
    <property type="nucleotide sequence ID" value="NZ_SODV01000001.1"/>
</dbReference>
<gene>
    <name evidence="3" type="ORF">EDB95_2094</name>
</gene>
<comment type="caution">
    <text evidence="3">The sequence shown here is derived from an EMBL/GenBank/DDBJ whole genome shotgun (WGS) entry which is preliminary data.</text>
</comment>
<feature type="transmembrane region" description="Helical" evidence="2">
    <location>
        <begin position="24"/>
        <end position="43"/>
    </location>
</feature>
<proteinExistence type="predicted"/>
<name>A0A4V3GLV8_9BACT</name>
<sequence length="325" mass="35384">MTYSNAPSASPTPQQPKNKKDYKAIILGASIVALLGTWGYIIYDKSKTGEQIAQTQAQIVQADSSKSAIQEQFNEANARLDEMTGKNAKLDSLLKRDDADISSMKSRVKSILSKQHATAAELAEARNLIAKLNGQIDGYIAEIERLKGENLQLTQDKATVTAQRDQVQHTYDSVNVVKNNLQDVGSTLHASNIAIMAVDEKSDGKVKETTSAKRANALKVTFQLDENRIAETGSKDLYICITDPAGQPVSIQAMGSGTFTTRDTGDKVYTVKKSVDYVQGQVLPVEVTWKQNAKFTKGQYKIEIYNNGFKIGAGTVALRKGGIFG</sequence>
<keyword evidence="1" id="KW-0175">Coiled coil</keyword>
<dbReference type="EMBL" id="SODV01000001">
    <property type="protein sequence ID" value="TDX01063.1"/>
    <property type="molecule type" value="Genomic_DNA"/>
</dbReference>
<protein>
    <submittedName>
        <fullName evidence="3">Uncharacterized protein</fullName>
    </submittedName>
</protein>
<dbReference type="Proteomes" id="UP000294498">
    <property type="component" value="Unassembled WGS sequence"/>
</dbReference>
<evidence type="ECO:0000256" key="2">
    <source>
        <dbReference type="SAM" id="Phobius"/>
    </source>
</evidence>
<evidence type="ECO:0000313" key="3">
    <source>
        <dbReference type="EMBL" id="TDX01063.1"/>
    </source>
</evidence>
<dbReference type="SUPFAM" id="SSF58100">
    <property type="entry name" value="Bacterial hemolysins"/>
    <property type="match status" value="1"/>
</dbReference>
<keyword evidence="2" id="KW-0472">Membrane</keyword>
<keyword evidence="4" id="KW-1185">Reference proteome</keyword>
<evidence type="ECO:0000256" key="1">
    <source>
        <dbReference type="SAM" id="Coils"/>
    </source>
</evidence>
<reference evidence="3 4" key="1">
    <citation type="submission" date="2019-03" db="EMBL/GenBank/DDBJ databases">
        <title>Genomic Encyclopedia of Type Strains, Phase IV (KMG-IV): sequencing the most valuable type-strain genomes for metagenomic binning, comparative biology and taxonomic classification.</title>
        <authorList>
            <person name="Goeker M."/>
        </authorList>
    </citation>
    <scope>NUCLEOTIDE SEQUENCE [LARGE SCALE GENOMIC DNA]</scope>
    <source>
        <strain evidence="3 4">DSM 100059</strain>
    </source>
</reference>
<dbReference type="OrthoDB" id="1115172at2"/>
<evidence type="ECO:0000313" key="4">
    <source>
        <dbReference type="Proteomes" id="UP000294498"/>
    </source>
</evidence>
<keyword evidence="2" id="KW-0812">Transmembrane</keyword>
<accession>A0A4V3GLV8</accession>
<feature type="coiled-coil region" evidence="1">
    <location>
        <begin position="122"/>
        <end position="163"/>
    </location>
</feature>